<dbReference type="STRING" id="394193.SAMN04489732_106186"/>
<keyword evidence="2" id="KW-1185">Reference proteome</keyword>
<dbReference type="Proteomes" id="UP000198582">
    <property type="component" value="Unassembled WGS sequence"/>
</dbReference>
<evidence type="ECO:0000313" key="1">
    <source>
        <dbReference type="EMBL" id="SEP34003.1"/>
    </source>
</evidence>
<dbReference type="AlphaFoldDB" id="A0A1H8X2P2"/>
<evidence type="ECO:0008006" key="3">
    <source>
        <dbReference type="Google" id="ProtNLM"/>
    </source>
</evidence>
<dbReference type="OrthoDB" id="3264463at2"/>
<reference evidence="2" key="1">
    <citation type="submission" date="2016-10" db="EMBL/GenBank/DDBJ databases">
        <authorList>
            <person name="Varghese N."/>
            <person name="Submissions S."/>
        </authorList>
    </citation>
    <scope>NUCLEOTIDE SEQUENCE [LARGE SCALE GENOMIC DNA]</scope>
    <source>
        <strain evidence="2">DSM 44993</strain>
    </source>
</reference>
<protein>
    <recommendedName>
        <fullName evidence="3">DUF4192 domain-containing protein</fullName>
    </recommendedName>
</protein>
<gene>
    <name evidence="1" type="ORF">SAMN04489732_106186</name>
</gene>
<dbReference type="EMBL" id="FOEF01000006">
    <property type="protein sequence ID" value="SEP34003.1"/>
    <property type="molecule type" value="Genomic_DNA"/>
</dbReference>
<proteinExistence type="predicted"/>
<sequence length="347" mass="36405">MTTSTPPGSARPVLTDPAQLIVALPYLLGFTPADSLVLLGHRPPGTGIGLMLRADLPPRDLFAYQADALAPRFRGAVHVGVTAVVVGGRAEPGGGPPFAEFVAQLRRALDEHGQRLLHPLWTAAIEEDAPWACYRDDDCGGLLPDPRGTVIAAATTKAGLVSFPSREDVAALLEPRSREAIVRRTVLLGRAAQPPWDTEDEVAAAAAEVRAAFQRRRAGTGDLDDEQAVRLAHALTIKPVREACLALALPPGTEVALEAEGLWLSLVKELPPPHRAEAACLLAYTTLLRGEGALAGMALDNALEASSGHLLAQLLYAVWNRGTDPAKLAGLGAGSEVDLGLEDSGDG</sequence>
<name>A0A1H8X2P2_9PSEU</name>
<dbReference type="InterPro" id="IPR025447">
    <property type="entry name" value="DUF4192"/>
</dbReference>
<organism evidence="1 2">
    <name type="scientific">Amycolatopsis saalfeldensis</name>
    <dbReference type="NCBI Taxonomy" id="394193"/>
    <lineage>
        <taxon>Bacteria</taxon>
        <taxon>Bacillati</taxon>
        <taxon>Actinomycetota</taxon>
        <taxon>Actinomycetes</taxon>
        <taxon>Pseudonocardiales</taxon>
        <taxon>Pseudonocardiaceae</taxon>
        <taxon>Amycolatopsis</taxon>
    </lineage>
</organism>
<dbReference type="RefSeq" id="WP_091617704.1">
    <property type="nucleotide sequence ID" value="NZ_FOEF01000006.1"/>
</dbReference>
<dbReference type="Pfam" id="PF13830">
    <property type="entry name" value="DUF4192"/>
    <property type="match status" value="1"/>
</dbReference>
<evidence type="ECO:0000313" key="2">
    <source>
        <dbReference type="Proteomes" id="UP000198582"/>
    </source>
</evidence>
<accession>A0A1H8X2P2</accession>